<keyword evidence="2" id="KW-1185">Reference proteome</keyword>
<organism evidence="1 2">
    <name type="scientific">Lecanicillium saksenae</name>
    <dbReference type="NCBI Taxonomy" id="468837"/>
    <lineage>
        <taxon>Eukaryota</taxon>
        <taxon>Fungi</taxon>
        <taxon>Dikarya</taxon>
        <taxon>Ascomycota</taxon>
        <taxon>Pezizomycotina</taxon>
        <taxon>Sordariomycetes</taxon>
        <taxon>Hypocreomycetidae</taxon>
        <taxon>Hypocreales</taxon>
        <taxon>Cordycipitaceae</taxon>
        <taxon>Lecanicillium</taxon>
    </lineage>
</organism>
<protein>
    <submittedName>
        <fullName evidence="1">Uncharacterized protein</fullName>
    </submittedName>
</protein>
<proteinExistence type="predicted"/>
<evidence type="ECO:0000313" key="1">
    <source>
        <dbReference type="EMBL" id="KAJ3492190.1"/>
    </source>
</evidence>
<sequence length="950" mass="106020">MAVMHKYDYIFILTAIFAFLDAWNIGANDVANSFASSVSSRSLTLKQAMVIASFCEFAGSVSVGSRVADTIRTKIVDPHLYDEAPQVLLLAMMCTIIASSVFLTIATRYGMPISTTHSIIGGLIGTATATVGIDKVNWGWTGASQVFIAWVTAPGIAGIIGAAVFYFTKRIILTDRNAVRRAFWCIPVFSFITFGSVTMLIAWKGLRTREMTTATTLIAIFSAAVGGALLHGSFVMPYLWVRIIRQDWTLRWYHALLGPILLRRQPPPPTPRGFIKPQIKDYYRGHLTAEELSYVRASESLLESVQMHGGNGPEDLDKDDEMILPPPAQSPTLPSRPQSSAAENTIPPRPHGSWKSFRVIAWRINRFLLRGIEKDVISMQKRNAVLSWDLEDMHSRAPHFDNRAEYMFSALQILTAATASFTHGANDVSNAIAPFATAFDVWSHGVVRDQVDVPIWVLCFGGGAIVLGLLTFGYHVMRTLGNRLTLISPTRGFCMELATAITVIIATRLRLPVSTTQCITGATVGVGLANGDWRCINPKLVGAKPDILSYARVCAQQNRRVMPDTAPASFHYGVLPVPICAWLLDEVAAHVQAHLSPVGSAASFKPFKHTECLKKGRAGGAARHLGGEHYHSVLAHRHRNGTKPFDPSALSLREVGARNTLDWRIWLEQDGNPISFWHDIPIYPHGNASHIINMYVEIPRWTDGKIETKRDEPLNPIFHDEKKKKPRFVFNVWPHKTYPFNYGSIPQTWEDSTVVHNFTGFPGDNDPMDIFDISSLEPAYVGQLKQVKVLGGLAMIDDNTTDWKVIAIDVKDPIASQVSSVDDLEKFRPGSKKTFYDWFVYYKVIKGSGKNVIHGDKYQDPDTMISVIRESNEFWLKLMRGETQVKKINRDQTSNRRWCKTYTASSNATTKFDIPAKSNVLPPAERPVQYNSWYYLDQDFKIAPGQVIHE</sequence>
<name>A0ACC1QTK4_9HYPO</name>
<evidence type="ECO:0000313" key="2">
    <source>
        <dbReference type="Proteomes" id="UP001148737"/>
    </source>
</evidence>
<accession>A0ACC1QTK4</accession>
<dbReference type="EMBL" id="JANAKD010000613">
    <property type="protein sequence ID" value="KAJ3492190.1"/>
    <property type="molecule type" value="Genomic_DNA"/>
</dbReference>
<reference evidence="1" key="1">
    <citation type="submission" date="2022-07" db="EMBL/GenBank/DDBJ databases">
        <title>Genome Sequence of Lecanicillium saksenae.</title>
        <authorList>
            <person name="Buettner E."/>
        </authorList>
    </citation>
    <scope>NUCLEOTIDE SEQUENCE</scope>
    <source>
        <strain evidence="1">VT-O1</strain>
    </source>
</reference>
<dbReference type="Proteomes" id="UP001148737">
    <property type="component" value="Unassembled WGS sequence"/>
</dbReference>
<comment type="caution">
    <text evidence="1">The sequence shown here is derived from an EMBL/GenBank/DDBJ whole genome shotgun (WGS) entry which is preliminary data.</text>
</comment>
<gene>
    <name evidence="1" type="ORF">NLG97_g5454</name>
</gene>